<name>A0A1I6YG37_9BURK</name>
<dbReference type="RefSeq" id="WP_093632696.1">
    <property type="nucleotide sequence ID" value="NZ_FPBH01000001.1"/>
</dbReference>
<dbReference type="Pfam" id="PF12680">
    <property type="entry name" value="SnoaL_2"/>
    <property type="match status" value="1"/>
</dbReference>
<evidence type="ECO:0000313" key="3">
    <source>
        <dbReference type="Proteomes" id="UP000198844"/>
    </source>
</evidence>
<gene>
    <name evidence="2" type="ORF">SAMN05192563_1001470</name>
</gene>
<accession>A0A1I6YG37</accession>
<dbReference type="EMBL" id="FPBH01000001">
    <property type="protein sequence ID" value="SFT49174.1"/>
    <property type="molecule type" value="Genomic_DNA"/>
</dbReference>
<dbReference type="OrthoDB" id="981191at2"/>
<keyword evidence="2" id="KW-0413">Isomerase</keyword>
<organism evidence="2 3">
    <name type="scientific">Paraburkholderia aspalathi</name>
    <dbReference type="NCBI Taxonomy" id="1324617"/>
    <lineage>
        <taxon>Bacteria</taxon>
        <taxon>Pseudomonadati</taxon>
        <taxon>Pseudomonadota</taxon>
        <taxon>Betaproteobacteria</taxon>
        <taxon>Burkholderiales</taxon>
        <taxon>Burkholderiaceae</taxon>
        <taxon>Paraburkholderia</taxon>
    </lineage>
</organism>
<dbReference type="AlphaFoldDB" id="A0A1I6YG37"/>
<dbReference type="InterPro" id="IPR037401">
    <property type="entry name" value="SnoaL-like"/>
</dbReference>
<reference evidence="2 3" key="1">
    <citation type="submission" date="2016-10" db="EMBL/GenBank/DDBJ databases">
        <authorList>
            <person name="de Groot N.N."/>
        </authorList>
    </citation>
    <scope>NUCLEOTIDE SEQUENCE [LARGE SCALE GENOMIC DNA]</scope>
    <source>
        <strain evidence="2 3">LMG 27731</strain>
    </source>
</reference>
<feature type="domain" description="SnoaL-like" evidence="1">
    <location>
        <begin position="13"/>
        <end position="114"/>
    </location>
</feature>
<dbReference type="InterPro" id="IPR032710">
    <property type="entry name" value="NTF2-like_dom_sf"/>
</dbReference>
<dbReference type="Gene3D" id="3.10.450.50">
    <property type="match status" value="1"/>
</dbReference>
<dbReference type="Proteomes" id="UP000198844">
    <property type="component" value="Unassembled WGS sequence"/>
</dbReference>
<proteinExistence type="predicted"/>
<sequence>MAHSDQDRYAALIRRYFDACNKADYDKLVSCFTPDAVHYFPAGLPDVPWRSADMIARKWQWCVAELGSQWTIEKILVSRDSDEAVIEWTHWKTKLGTALRGDEWYVFDRETCRIKEIRAYYASPADKRVAINELVAFDYQERGYYLEAQTTPPANVKAEVQS</sequence>
<protein>
    <submittedName>
        <fullName evidence="2">Ketosteroid isomerase-related protein</fullName>
    </submittedName>
</protein>
<evidence type="ECO:0000313" key="2">
    <source>
        <dbReference type="EMBL" id="SFT49174.1"/>
    </source>
</evidence>
<dbReference type="SUPFAM" id="SSF54427">
    <property type="entry name" value="NTF2-like"/>
    <property type="match status" value="1"/>
</dbReference>
<evidence type="ECO:0000259" key="1">
    <source>
        <dbReference type="Pfam" id="PF12680"/>
    </source>
</evidence>
<dbReference type="GO" id="GO:0016853">
    <property type="term" value="F:isomerase activity"/>
    <property type="evidence" value="ECO:0007669"/>
    <property type="project" value="UniProtKB-KW"/>
</dbReference>